<evidence type="ECO:0008006" key="3">
    <source>
        <dbReference type="Google" id="ProtNLM"/>
    </source>
</evidence>
<evidence type="ECO:0000313" key="2">
    <source>
        <dbReference type="Proteomes" id="UP000198844"/>
    </source>
</evidence>
<organism evidence="1 2">
    <name type="scientific">Paraburkholderia aspalathi</name>
    <dbReference type="NCBI Taxonomy" id="1324617"/>
    <lineage>
        <taxon>Bacteria</taxon>
        <taxon>Pseudomonadati</taxon>
        <taxon>Pseudomonadota</taxon>
        <taxon>Betaproteobacteria</taxon>
        <taxon>Burkholderiales</taxon>
        <taxon>Burkholderiaceae</taxon>
        <taxon>Paraburkholderia</taxon>
    </lineage>
</organism>
<protein>
    <recommendedName>
        <fullName evidence="3">DUF3085 domain-containing protein</fullName>
    </recommendedName>
</protein>
<gene>
    <name evidence="1" type="ORF">SAMN05192563_1003191</name>
</gene>
<dbReference type="AlphaFoldDB" id="A0A1I7A9A6"/>
<reference evidence="1 2" key="1">
    <citation type="submission" date="2016-10" db="EMBL/GenBank/DDBJ databases">
        <authorList>
            <person name="de Groot N.N."/>
        </authorList>
    </citation>
    <scope>NUCLEOTIDE SEQUENCE [LARGE SCALE GENOMIC DNA]</scope>
    <source>
        <strain evidence="1 2">LMG 27731</strain>
    </source>
</reference>
<sequence length="121" mass="13668">MLRFKNADLRPVLSEALGNQCKILLVKDHGVYFMSEHDKRFANGQPRQLAYAVGCHPEIDPFDQWYALAHHELGGDDMAEYFDPATDEVFQRIFNSKDDLTVAVTPTSVTLCAVALRRGKL</sequence>
<dbReference type="Pfam" id="PF11284">
    <property type="entry name" value="DUF3085"/>
    <property type="match status" value="1"/>
</dbReference>
<dbReference type="Proteomes" id="UP000198844">
    <property type="component" value="Unassembled WGS sequence"/>
</dbReference>
<proteinExistence type="predicted"/>
<evidence type="ECO:0000313" key="1">
    <source>
        <dbReference type="EMBL" id="SFT71502.1"/>
    </source>
</evidence>
<dbReference type="InterPro" id="IPR021436">
    <property type="entry name" value="DUF3085"/>
</dbReference>
<accession>A0A1I7A9A6</accession>
<name>A0A1I7A9A6_9BURK</name>
<dbReference type="RefSeq" id="WP_425270724.1">
    <property type="nucleotide sequence ID" value="NZ_FPBH01000003.1"/>
</dbReference>
<dbReference type="EMBL" id="FPBH01000003">
    <property type="protein sequence ID" value="SFT71502.1"/>
    <property type="molecule type" value="Genomic_DNA"/>
</dbReference>